<feature type="region of interest" description="Disordered" evidence="1">
    <location>
        <begin position="1"/>
        <end position="26"/>
    </location>
</feature>
<sequence>MQTPVPPPSLSRHVGAPPAPRCEEHVKTLQSCGRRLREAAGSPSVNALNPSCSSFSSAFLIKKLRSQKEEHLVPTSGAGSCRPTGPHDSSDLELENHRANQRTSSGDGENKGGECDDHLWINQPIDQFIDWSIKRVKTVKGFMMIIHQTTNKRRRISRGATDCGNVPTCISSRLKTTSWSEARGSRIPDGPAAGRS</sequence>
<feature type="region of interest" description="Disordered" evidence="1">
    <location>
        <begin position="71"/>
        <end position="114"/>
    </location>
</feature>
<evidence type="ECO:0000313" key="3">
    <source>
        <dbReference type="Proteomes" id="UP000246464"/>
    </source>
</evidence>
<dbReference type="Proteomes" id="UP000246464">
    <property type="component" value="Chromosome 9"/>
</dbReference>
<feature type="compositionally biased region" description="Basic and acidic residues" evidence="1">
    <location>
        <begin position="88"/>
        <end position="98"/>
    </location>
</feature>
<gene>
    <name evidence="2" type="ORF">SMAX5B_004710</name>
</gene>
<organism evidence="2 3">
    <name type="scientific">Scophthalmus maximus</name>
    <name type="common">Turbot</name>
    <name type="synonym">Psetta maxima</name>
    <dbReference type="NCBI Taxonomy" id="52904"/>
    <lineage>
        <taxon>Eukaryota</taxon>
        <taxon>Metazoa</taxon>
        <taxon>Chordata</taxon>
        <taxon>Craniata</taxon>
        <taxon>Vertebrata</taxon>
        <taxon>Euteleostomi</taxon>
        <taxon>Actinopterygii</taxon>
        <taxon>Neopterygii</taxon>
        <taxon>Teleostei</taxon>
        <taxon>Neoteleostei</taxon>
        <taxon>Acanthomorphata</taxon>
        <taxon>Carangaria</taxon>
        <taxon>Pleuronectiformes</taxon>
        <taxon>Pleuronectoidei</taxon>
        <taxon>Scophthalmidae</taxon>
        <taxon>Scophthalmus</taxon>
    </lineage>
</organism>
<evidence type="ECO:0000256" key="1">
    <source>
        <dbReference type="SAM" id="MobiDB-lite"/>
    </source>
</evidence>
<protein>
    <submittedName>
        <fullName evidence="2">Uncharacterized protein</fullName>
    </submittedName>
</protein>
<dbReference type="EMBL" id="CP026251">
    <property type="protein sequence ID" value="AWP07720.1"/>
    <property type="molecule type" value="Genomic_DNA"/>
</dbReference>
<reference evidence="2 3" key="1">
    <citation type="submission" date="2017-12" db="EMBL/GenBank/DDBJ databases">
        <title>Integrating genomic resources of turbot (Scophthalmus maximus) in depth evaluation of genetic and physical mapping variation across individuals.</title>
        <authorList>
            <person name="Martinez P."/>
        </authorList>
    </citation>
    <scope>NUCLEOTIDE SEQUENCE [LARGE SCALE GENOMIC DNA]</scope>
</reference>
<dbReference type="AlphaFoldDB" id="A0A2U9BVM6"/>
<accession>A0A2U9BVM6</accession>
<keyword evidence="3" id="KW-1185">Reference proteome</keyword>
<evidence type="ECO:0000313" key="2">
    <source>
        <dbReference type="EMBL" id="AWP07720.1"/>
    </source>
</evidence>
<name>A0A2U9BVM6_SCOMX</name>
<proteinExistence type="predicted"/>